<dbReference type="EMBL" id="CAEZXP010000001">
    <property type="protein sequence ID" value="CAB4685092.1"/>
    <property type="molecule type" value="Genomic_DNA"/>
</dbReference>
<accession>A0A6J6NFS4</accession>
<dbReference type="PANTHER" id="PTHR12151:SF25">
    <property type="entry name" value="LINALOOL DEHYDRATASE_ISOMERASE DOMAIN-CONTAINING PROTEIN"/>
    <property type="match status" value="1"/>
</dbReference>
<comment type="similarity">
    <text evidence="1">Belongs to the SCO1/2 family.</text>
</comment>
<keyword evidence="2" id="KW-0186">Copper</keyword>
<proteinExistence type="inferred from homology"/>
<dbReference type="AlphaFoldDB" id="A0A6J6NFS4"/>
<evidence type="ECO:0000256" key="2">
    <source>
        <dbReference type="ARBA" id="ARBA00023008"/>
    </source>
</evidence>
<dbReference type="PROSITE" id="PS51257">
    <property type="entry name" value="PROKAR_LIPOPROTEIN"/>
    <property type="match status" value="1"/>
</dbReference>
<dbReference type="Gene3D" id="3.40.30.10">
    <property type="entry name" value="Glutaredoxin"/>
    <property type="match status" value="1"/>
</dbReference>
<gene>
    <name evidence="4" type="ORF">UFOPK2399_00229</name>
</gene>
<evidence type="ECO:0000313" key="4">
    <source>
        <dbReference type="EMBL" id="CAB4685092.1"/>
    </source>
</evidence>
<evidence type="ECO:0000256" key="1">
    <source>
        <dbReference type="ARBA" id="ARBA00010996"/>
    </source>
</evidence>
<dbReference type="InterPro" id="IPR013766">
    <property type="entry name" value="Thioredoxin_domain"/>
</dbReference>
<reference evidence="4" key="1">
    <citation type="submission" date="2020-05" db="EMBL/GenBank/DDBJ databases">
        <authorList>
            <person name="Chiriac C."/>
            <person name="Salcher M."/>
            <person name="Ghai R."/>
            <person name="Kavagutti S V."/>
        </authorList>
    </citation>
    <scope>NUCLEOTIDE SEQUENCE</scope>
</reference>
<dbReference type="SUPFAM" id="SSF52833">
    <property type="entry name" value="Thioredoxin-like"/>
    <property type="match status" value="1"/>
</dbReference>
<name>A0A6J6NFS4_9ZZZZ</name>
<protein>
    <submittedName>
        <fullName evidence="4">Unannotated protein</fullName>
    </submittedName>
</protein>
<dbReference type="Pfam" id="PF02630">
    <property type="entry name" value="SCO1-SenC"/>
    <property type="match status" value="1"/>
</dbReference>
<dbReference type="PANTHER" id="PTHR12151">
    <property type="entry name" value="ELECTRON TRANSPORT PROTIN SCO1/SENC FAMILY MEMBER"/>
    <property type="match status" value="1"/>
</dbReference>
<organism evidence="4">
    <name type="scientific">freshwater metagenome</name>
    <dbReference type="NCBI Taxonomy" id="449393"/>
    <lineage>
        <taxon>unclassified sequences</taxon>
        <taxon>metagenomes</taxon>
        <taxon>ecological metagenomes</taxon>
    </lineage>
</organism>
<feature type="domain" description="Thioredoxin" evidence="3">
    <location>
        <begin position="33"/>
        <end position="192"/>
    </location>
</feature>
<dbReference type="InterPro" id="IPR036249">
    <property type="entry name" value="Thioredoxin-like_sf"/>
</dbReference>
<dbReference type="InterPro" id="IPR003782">
    <property type="entry name" value="SCO1/SenC"/>
</dbReference>
<dbReference type="CDD" id="cd02968">
    <property type="entry name" value="SCO"/>
    <property type="match status" value="1"/>
</dbReference>
<sequence>MRRAFMGCLLVGCVVALAGCGSKPKPEFVGTALDPPPAAPNFALHDERGNVVTMAANLGHPVVVAFLYTECPDVCPLIAQNLNQALKQQAAKDAGLTVVGISVDPRNDTRAAVAQYVEVHQLVSRFTYAIGSRAELLPVWQGYHVAVTPGASGTVTHSAFELLIDAKGRERAVYGSDVTAAQVLHDLAELSKGA</sequence>
<dbReference type="PROSITE" id="PS51352">
    <property type="entry name" value="THIOREDOXIN_2"/>
    <property type="match status" value="1"/>
</dbReference>
<evidence type="ECO:0000259" key="3">
    <source>
        <dbReference type="PROSITE" id="PS51352"/>
    </source>
</evidence>